<evidence type="ECO:0000256" key="2">
    <source>
        <dbReference type="ARBA" id="ARBA00022475"/>
    </source>
</evidence>
<evidence type="ECO:0000256" key="5">
    <source>
        <dbReference type="ARBA" id="ARBA00023136"/>
    </source>
</evidence>
<evidence type="ECO:0000256" key="6">
    <source>
        <dbReference type="SAM" id="Phobius"/>
    </source>
</evidence>
<feature type="transmembrane region" description="Helical" evidence="6">
    <location>
        <begin position="279"/>
        <end position="306"/>
    </location>
</feature>
<dbReference type="eggNOG" id="COG4603">
    <property type="taxonomic scope" value="Bacteria"/>
</dbReference>
<reference evidence="7 8" key="1">
    <citation type="submission" date="2013-08" db="EMBL/GenBank/DDBJ databases">
        <authorList>
            <person name="Huang J."/>
            <person name="Wang G."/>
        </authorList>
    </citation>
    <scope>NUCLEOTIDE SEQUENCE [LARGE SCALE GENOMIC DNA]</scope>
    <source>
        <strain evidence="7 8">BH030004</strain>
    </source>
</reference>
<dbReference type="PANTHER" id="PTHR47089:SF1">
    <property type="entry name" value="GUANOSINE ABC TRANSPORTER PERMEASE PROTEIN NUPP"/>
    <property type="match status" value="1"/>
</dbReference>
<dbReference type="STRING" id="1385511.GCA_000425225_04025"/>
<feature type="transmembrane region" description="Helical" evidence="6">
    <location>
        <begin position="191"/>
        <end position="209"/>
    </location>
</feature>
<evidence type="ECO:0000256" key="3">
    <source>
        <dbReference type="ARBA" id="ARBA00022692"/>
    </source>
</evidence>
<feature type="transmembrane region" description="Helical" evidence="6">
    <location>
        <begin position="138"/>
        <end position="157"/>
    </location>
</feature>
<evidence type="ECO:0000256" key="1">
    <source>
        <dbReference type="ARBA" id="ARBA00004651"/>
    </source>
</evidence>
<dbReference type="OrthoDB" id="45037at2"/>
<evidence type="ECO:0000256" key="4">
    <source>
        <dbReference type="ARBA" id="ARBA00022989"/>
    </source>
</evidence>
<dbReference type="RefSeq" id="WP_027447513.1">
    <property type="nucleotide sequence ID" value="NZ_AULJ01000067.1"/>
</dbReference>
<evidence type="ECO:0000313" key="7">
    <source>
        <dbReference type="EMBL" id="KGX83425.1"/>
    </source>
</evidence>
<proteinExistence type="predicted"/>
<dbReference type="Proteomes" id="UP000030403">
    <property type="component" value="Unassembled WGS sequence"/>
</dbReference>
<feature type="transmembrane region" description="Helical" evidence="6">
    <location>
        <begin position="318"/>
        <end position="340"/>
    </location>
</feature>
<feature type="transmembrane region" description="Helical" evidence="6">
    <location>
        <begin position="105"/>
        <end position="126"/>
    </location>
</feature>
<comment type="caution">
    <text evidence="7">The sequence shown here is derived from an EMBL/GenBank/DDBJ whole genome shotgun (WGS) entry which is preliminary data.</text>
</comment>
<dbReference type="GO" id="GO:0022857">
    <property type="term" value="F:transmembrane transporter activity"/>
    <property type="evidence" value="ECO:0007669"/>
    <property type="project" value="InterPro"/>
</dbReference>
<keyword evidence="8" id="KW-1185">Reference proteome</keyword>
<organism evidence="7 8">
    <name type="scientific">Pontibacillus marinus BH030004 = DSM 16465</name>
    <dbReference type="NCBI Taxonomy" id="1385511"/>
    <lineage>
        <taxon>Bacteria</taxon>
        <taxon>Bacillati</taxon>
        <taxon>Bacillota</taxon>
        <taxon>Bacilli</taxon>
        <taxon>Bacillales</taxon>
        <taxon>Bacillaceae</taxon>
        <taxon>Pontibacillus</taxon>
    </lineage>
</organism>
<dbReference type="Pfam" id="PF02653">
    <property type="entry name" value="BPD_transp_2"/>
    <property type="match status" value="1"/>
</dbReference>
<keyword evidence="2" id="KW-1003">Cell membrane</keyword>
<comment type="subcellular location">
    <subcellularLocation>
        <location evidence="1">Cell membrane</location>
        <topology evidence="1">Multi-pass membrane protein</topology>
    </subcellularLocation>
</comment>
<keyword evidence="4 6" id="KW-1133">Transmembrane helix</keyword>
<feature type="transmembrane region" description="Helical" evidence="6">
    <location>
        <begin position="239"/>
        <end position="259"/>
    </location>
</feature>
<feature type="transmembrane region" description="Helical" evidence="6">
    <location>
        <begin position="81"/>
        <end position="99"/>
    </location>
</feature>
<dbReference type="CDD" id="cd06580">
    <property type="entry name" value="TM_PBP1_transp_TpRbsC_like"/>
    <property type="match status" value="1"/>
</dbReference>
<dbReference type="EMBL" id="AVPF01000109">
    <property type="protein sequence ID" value="KGX83425.1"/>
    <property type="molecule type" value="Genomic_DNA"/>
</dbReference>
<keyword evidence="3 6" id="KW-0812">Transmembrane</keyword>
<dbReference type="PANTHER" id="PTHR47089">
    <property type="entry name" value="ABC TRANSPORTER, PERMEASE PROTEIN"/>
    <property type="match status" value="1"/>
</dbReference>
<dbReference type="AlphaFoldDB" id="A0A0A5FXB6"/>
<sequence length="348" mass="37230">MFSNNRLTNILIPVISVVLGLLSGAIIMLIFGYNPISGYAALWNGAFGDAYFFGETIVKVTPYILSGLAVAFAFRTGLFNIGVEGQVFVGWLAAVWVGTAMDLPMVIHLPLAILVAALAGGAWGFVPGFLKARFGVHEVIVSIMMNYVALYTCNALIRSVLTDNDDKTEYVNDSASLASTWLSDLTGFSRLHFGFIIAIIGAIIMWFILEKTVKGYELRAVGYNPHASKYAGMNVNRNIILSFIISGGFAGVAGAMEGLGTFQYMSVNNAFTNIGFDGIAVALLGGNAALGTVLAAFLFGTLKVGALNMSSSGVPQELVDIVVALIILFVASGYIIRWALSRFKKEEK</sequence>
<keyword evidence="5 6" id="KW-0472">Membrane</keyword>
<evidence type="ECO:0000313" key="8">
    <source>
        <dbReference type="Proteomes" id="UP000030403"/>
    </source>
</evidence>
<feature type="transmembrane region" description="Helical" evidence="6">
    <location>
        <begin position="51"/>
        <end position="74"/>
    </location>
</feature>
<protein>
    <submittedName>
        <fullName evidence="7">Branched-chain amino acid ABC transporter permease</fullName>
    </submittedName>
</protein>
<dbReference type="InterPro" id="IPR001851">
    <property type="entry name" value="ABC_transp_permease"/>
</dbReference>
<feature type="transmembrane region" description="Helical" evidence="6">
    <location>
        <begin position="7"/>
        <end position="31"/>
    </location>
</feature>
<dbReference type="GO" id="GO:0005886">
    <property type="term" value="C:plasma membrane"/>
    <property type="evidence" value="ECO:0007669"/>
    <property type="project" value="UniProtKB-SubCell"/>
</dbReference>
<accession>A0A0A5FXB6</accession>
<name>A0A0A5FXB6_9BACI</name>
<gene>
    <name evidence="7" type="ORF">N783_03635</name>
</gene>